<keyword evidence="2" id="KW-1185">Reference proteome</keyword>
<gene>
    <name evidence="1" type="ORF">RND81_06G040900</name>
</gene>
<dbReference type="EMBL" id="JBDFQZ010000006">
    <property type="protein sequence ID" value="KAK9713627.1"/>
    <property type="molecule type" value="Genomic_DNA"/>
</dbReference>
<sequence length="145" mass="16704">MFNVNDNPFEGPILFPFDFNYNAYQHNNMENNNVQREIPMDVDVERGGVQQDLIPNDYIGQGFGGNDSNDFIGVGVNNINIPEAPPVLLDLDPYIQHLQYEGPIYRYDRESGWITTLNGLDGRMNNGVTFRCFKWGYNEPMFEDK</sequence>
<protein>
    <submittedName>
        <fullName evidence="1">Uncharacterized protein</fullName>
    </submittedName>
</protein>
<dbReference type="AlphaFoldDB" id="A0AAW1K6Z2"/>
<evidence type="ECO:0000313" key="2">
    <source>
        <dbReference type="Proteomes" id="UP001443914"/>
    </source>
</evidence>
<comment type="caution">
    <text evidence="1">The sequence shown here is derived from an EMBL/GenBank/DDBJ whole genome shotgun (WGS) entry which is preliminary data.</text>
</comment>
<proteinExistence type="predicted"/>
<accession>A0AAW1K6Z2</accession>
<reference evidence="1" key="1">
    <citation type="submission" date="2024-03" db="EMBL/GenBank/DDBJ databases">
        <title>WGS assembly of Saponaria officinalis var. Norfolk2.</title>
        <authorList>
            <person name="Jenkins J."/>
            <person name="Shu S."/>
            <person name="Grimwood J."/>
            <person name="Barry K."/>
            <person name="Goodstein D."/>
            <person name="Schmutz J."/>
            <person name="Leebens-Mack J."/>
            <person name="Osbourn A."/>
        </authorList>
    </citation>
    <scope>NUCLEOTIDE SEQUENCE [LARGE SCALE GENOMIC DNA]</scope>
    <source>
        <strain evidence="1">JIC</strain>
    </source>
</reference>
<evidence type="ECO:0000313" key="1">
    <source>
        <dbReference type="EMBL" id="KAK9713627.1"/>
    </source>
</evidence>
<dbReference type="Proteomes" id="UP001443914">
    <property type="component" value="Unassembled WGS sequence"/>
</dbReference>
<name>A0AAW1K6Z2_SAPOF</name>
<organism evidence="1 2">
    <name type="scientific">Saponaria officinalis</name>
    <name type="common">Common soapwort</name>
    <name type="synonym">Lychnis saponaria</name>
    <dbReference type="NCBI Taxonomy" id="3572"/>
    <lineage>
        <taxon>Eukaryota</taxon>
        <taxon>Viridiplantae</taxon>
        <taxon>Streptophyta</taxon>
        <taxon>Embryophyta</taxon>
        <taxon>Tracheophyta</taxon>
        <taxon>Spermatophyta</taxon>
        <taxon>Magnoliopsida</taxon>
        <taxon>eudicotyledons</taxon>
        <taxon>Gunneridae</taxon>
        <taxon>Pentapetalae</taxon>
        <taxon>Caryophyllales</taxon>
        <taxon>Caryophyllaceae</taxon>
        <taxon>Caryophylleae</taxon>
        <taxon>Saponaria</taxon>
    </lineage>
</organism>